<feature type="non-terminal residue" evidence="1">
    <location>
        <position position="1"/>
    </location>
</feature>
<protein>
    <submittedName>
        <fullName evidence="1">5979_t:CDS:1</fullName>
    </submittedName>
</protein>
<organism evidence="1 2">
    <name type="scientific">Scutellospora calospora</name>
    <dbReference type="NCBI Taxonomy" id="85575"/>
    <lineage>
        <taxon>Eukaryota</taxon>
        <taxon>Fungi</taxon>
        <taxon>Fungi incertae sedis</taxon>
        <taxon>Mucoromycota</taxon>
        <taxon>Glomeromycotina</taxon>
        <taxon>Glomeromycetes</taxon>
        <taxon>Diversisporales</taxon>
        <taxon>Gigasporaceae</taxon>
        <taxon>Scutellospora</taxon>
    </lineage>
</organism>
<keyword evidence="2" id="KW-1185">Reference proteome</keyword>
<dbReference type="EMBL" id="CAJVPM010034558">
    <property type="protein sequence ID" value="CAG8687590.1"/>
    <property type="molecule type" value="Genomic_DNA"/>
</dbReference>
<name>A0ACA9P7A0_9GLOM</name>
<evidence type="ECO:0000313" key="2">
    <source>
        <dbReference type="Proteomes" id="UP000789860"/>
    </source>
</evidence>
<comment type="caution">
    <text evidence="1">The sequence shown here is derived from an EMBL/GenBank/DDBJ whole genome shotgun (WGS) entry which is preliminary data.</text>
</comment>
<reference evidence="1" key="1">
    <citation type="submission" date="2021-06" db="EMBL/GenBank/DDBJ databases">
        <authorList>
            <person name="Kallberg Y."/>
            <person name="Tangrot J."/>
            <person name="Rosling A."/>
        </authorList>
    </citation>
    <scope>NUCLEOTIDE SEQUENCE</scope>
    <source>
        <strain evidence="1">AU212A</strain>
    </source>
</reference>
<accession>A0ACA9P7A0</accession>
<feature type="non-terminal residue" evidence="1">
    <location>
        <position position="68"/>
    </location>
</feature>
<dbReference type="Proteomes" id="UP000789860">
    <property type="component" value="Unassembled WGS sequence"/>
</dbReference>
<evidence type="ECO:0000313" key="1">
    <source>
        <dbReference type="EMBL" id="CAG8687590.1"/>
    </source>
</evidence>
<gene>
    <name evidence="1" type="ORF">SCALOS_LOCUS10004</name>
</gene>
<proteinExistence type="predicted"/>
<sequence length="68" mass="7889">WTTDNLVEQVVDHAILIFKRTHPDKITLFMFDHSCNHSLFAKDILLVTQMSMRDSTKKPLLHNGVKPD</sequence>